<dbReference type="FunFam" id="1.20.120.420:FF:000003">
    <property type="entry name" value="Methylthioribose-1-phosphate isomerase"/>
    <property type="match status" value="1"/>
</dbReference>
<keyword evidence="5 6" id="KW-0539">Nucleus</keyword>
<dbReference type="FunFam" id="3.40.50.10470:FF:000003">
    <property type="entry name" value="Methylthioribose-1-phosphate isomerase"/>
    <property type="match status" value="1"/>
</dbReference>
<dbReference type="PANTHER" id="PTHR43475">
    <property type="entry name" value="METHYLTHIORIBOSE-1-PHOSPHATE ISOMERASE"/>
    <property type="match status" value="1"/>
</dbReference>
<feature type="site" description="Transition state stabilizer" evidence="6">
    <location>
        <position position="165"/>
    </location>
</feature>
<sequence length="353" mass="38566">MTLQAIRYSRGCLEILDQLLLPDETKYFSLHDTKDGWSAIKKMQVRGAPAIAIVGCLSLAVELTNSDVESVSSLKELIENKLDYLVSARPTASNMAEAASRIKAVIRQLAKGDDYKAEDAKLMIIKELEGMLEEDININKNLGKYGAEHLLGTYAKPPVNIITHCNTGSLATAGYGTALGVIRYLQENEKLGHVYCTETRPYNQGARLTAYELLHENIDASLICDSAAAACMKEKNIHAVIVGADRVTANGDAANKIGTCQIAIAAKYYNIPFYVACPRSTFDPSTQSGEDIIIEQRPHAEMTSIKGIKIAADINCWNPAFDVTPAELITGGIITEYGVFKPHEVKQRLQDKA</sequence>
<dbReference type="InterPro" id="IPR005251">
    <property type="entry name" value="IF-M1Pi"/>
</dbReference>
<dbReference type="InterPro" id="IPR037171">
    <property type="entry name" value="NagB/RpiA_transferase-like"/>
</dbReference>
<evidence type="ECO:0000256" key="6">
    <source>
        <dbReference type="HAMAP-Rule" id="MF_03119"/>
    </source>
</evidence>
<dbReference type="Proteomes" id="UP000762676">
    <property type="component" value="Unassembled WGS sequence"/>
</dbReference>
<keyword evidence="4 6" id="KW-0413">Isomerase</keyword>
<reference evidence="7 8" key="1">
    <citation type="journal article" date="2021" name="Elife">
        <title>Chloroplast acquisition without the gene transfer in kleptoplastic sea slugs, Plakobranchus ocellatus.</title>
        <authorList>
            <person name="Maeda T."/>
            <person name="Takahashi S."/>
            <person name="Yoshida T."/>
            <person name="Shimamura S."/>
            <person name="Takaki Y."/>
            <person name="Nagai Y."/>
            <person name="Toyoda A."/>
            <person name="Suzuki Y."/>
            <person name="Arimoto A."/>
            <person name="Ishii H."/>
            <person name="Satoh N."/>
            <person name="Nishiyama T."/>
            <person name="Hasebe M."/>
            <person name="Maruyama T."/>
            <person name="Minagawa J."/>
            <person name="Obokata J."/>
            <person name="Shigenobu S."/>
        </authorList>
    </citation>
    <scope>NUCLEOTIDE SEQUENCE [LARGE SCALE GENOMIC DNA]</scope>
</reference>
<protein>
    <recommendedName>
        <fullName evidence="6">Methylthioribose-1-phosphate isomerase</fullName>
        <shortName evidence="6">M1Pi</shortName>
        <shortName evidence="6">MTR-1-P isomerase</shortName>
        <ecNumber evidence="6">5.3.1.23</ecNumber>
    </recommendedName>
    <alternativeName>
        <fullName evidence="6">S-methyl-5-thioribose-1-phosphate isomerase</fullName>
    </alternativeName>
    <alternativeName>
        <fullName evidence="6">Translation initiation factor eIF-2B subunit alpha/beta/delta-like protein</fullName>
    </alternativeName>
</protein>
<dbReference type="GO" id="GO:0005737">
    <property type="term" value="C:cytoplasm"/>
    <property type="evidence" value="ECO:0007669"/>
    <property type="project" value="UniProtKB-SubCell"/>
</dbReference>
<dbReference type="GO" id="GO:0046523">
    <property type="term" value="F:S-methyl-5-thioribose-1-phosphate isomerase activity"/>
    <property type="evidence" value="ECO:0007669"/>
    <property type="project" value="UniProtKB-UniRule"/>
</dbReference>
<dbReference type="InterPro" id="IPR042529">
    <property type="entry name" value="IF_2B-like_C"/>
</dbReference>
<comment type="caution">
    <text evidence="7">The sequence shown here is derived from an EMBL/GenBank/DDBJ whole genome shotgun (WGS) entry which is preliminary data.</text>
</comment>
<evidence type="ECO:0000256" key="1">
    <source>
        <dbReference type="ARBA" id="ARBA00022490"/>
    </source>
</evidence>
<dbReference type="NCBIfam" id="TIGR00512">
    <property type="entry name" value="salvage_mtnA"/>
    <property type="match status" value="1"/>
</dbReference>
<dbReference type="Gene3D" id="3.40.50.10470">
    <property type="entry name" value="Translation initiation factor eif-2b, domain 2"/>
    <property type="match status" value="1"/>
</dbReference>
<comment type="pathway">
    <text evidence="6">Amino-acid biosynthesis; L-methionine biosynthesis via salvage pathway; L-methionine from S-methyl-5-thio-alpha-D-ribose 1-phosphate: step 1/6.</text>
</comment>
<dbReference type="InterPro" id="IPR027363">
    <property type="entry name" value="M1Pi_N"/>
</dbReference>
<dbReference type="Pfam" id="PF01008">
    <property type="entry name" value="IF-2B"/>
    <property type="match status" value="1"/>
</dbReference>
<dbReference type="SUPFAM" id="SSF100950">
    <property type="entry name" value="NagB/RpiA/CoA transferase-like"/>
    <property type="match status" value="1"/>
</dbReference>
<accession>A0AAV4EPA7</accession>
<dbReference type="GO" id="GO:0019509">
    <property type="term" value="P:L-methionine salvage from methylthioadenosine"/>
    <property type="evidence" value="ECO:0007669"/>
    <property type="project" value="UniProtKB-UniRule"/>
</dbReference>
<name>A0AAV4EPA7_9GAST</name>
<dbReference type="Gene3D" id="1.20.120.420">
    <property type="entry name" value="translation initiation factor eif-2b, domain 1"/>
    <property type="match status" value="1"/>
</dbReference>
<dbReference type="GO" id="GO:0005634">
    <property type="term" value="C:nucleus"/>
    <property type="evidence" value="ECO:0007669"/>
    <property type="project" value="UniProtKB-SubCell"/>
</dbReference>
<dbReference type="NCBIfam" id="TIGR00524">
    <property type="entry name" value="eIF-2B_rel"/>
    <property type="match status" value="1"/>
</dbReference>
<dbReference type="PANTHER" id="PTHR43475:SF1">
    <property type="entry name" value="METHYLTHIORIBOSE-1-PHOSPHATE ISOMERASE"/>
    <property type="match status" value="1"/>
</dbReference>
<evidence type="ECO:0000256" key="3">
    <source>
        <dbReference type="ARBA" id="ARBA00023167"/>
    </source>
</evidence>
<dbReference type="EMBL" id="BMAT01003789">
    <property type="protein sequence ID" value="GFR62336.1"/>
    <property type="molecule type" value="Genomic_DNA"/>
</dbReference>
<dbReference type="NCBIfam" id="NF004326">
    <property type="entry name" value="PRK05720.1"/>
    <property type="match status" value="1"/>
</dbReference>
<evidence type="ECO:0000256" key="4">
    <source>
        <dbReference type="ARBA" id="ARBA00023235"/>
    </source>
</evidence>
<keyword evidence="1 6" id="KW-0963">Cytoplasm</keyword>
<proteinExistence type="inferred from homology"/>
<comment type="function">
    <text evidence="6">Catalyzes the interconversion of methylthioribose-1-phosphate (MTR-1-P) into methylthioribulose-1-phosphate (MTRu-1-P).</text>
</comment>
<dbReference type="EC" id="5.3.1.23" evidence="6"/>
<keyword evidence="2 6" id="KW-0028">Amino-acid biosynthesis</keyword>
<feature type="active site" description="Proton donor" evidence="6">
    <location>
        <position position="245"/>
    </location>
</feature>
<comment type="similarity">
    <text evidence="6">Belongs to the eIF-2B alpha/beta/delta subunits family. MtnA subfamily.</text>
</comment>
<gene>
    <name evidence="7" type="ORF">ElyMa_001869300</name>
</gene>
<comment type="catalytic activity">
    <reaction evidence="6">
        <text>5-(methylsulfanyl)-alpha-D-ribose 1-phosphate = 5-(methylsulfanyl)-D-ribulose 1-phosphate</text>
        <dbReference type="Rhea" id="RHEA:19989"/>
        <dbReference type="ChEBI" id="CHEBI:58533"/>
        <dbReference type="ChEBI" id="CHEBI:58548"/>
        <dbReference type="EC" id="5.3.1.23"/>
    </reaction>
</comment>
<evidence type="ECO:0000256" key="2">
    <source>
        <dbReference type="ARBA" id="ARBA00022605"/>
    </source>
</evidence>
<dbReference type="InterPro" id="IPR000649">
    <property type="entry name" value="IF-2B-related"/>
</dbReference>
<organism evidence="7 8">
    <name type="scientific">Elysia marginata</name>
    <dbReference type="NCBI Taxonomy" id="1093978"/>
    <lineage>
        <taxon>Eukaryota</taxon>
        <taxon>Metazoa</taxon>
        <taxon>Spiralia</taxon>
        <taxon>Lophotrochozoa</taxon>
        <taxon>Mollusca</taxon>
        <taxon>Gastropoda</taxon>
        <taxon>Heterobranchia</taxon>
        <taxon>Euthyneura</taxon>
        <taxon>Panpulmonata</taxon>
        <taxon>Sacoglossa</taxon>
        <taxon>Placobranchoidea</taxon>
        <taxon>Plakobranchidae</taxon>
        <taxon>Elysia</taxon>
    </lineage>
</organism>
<keyword evidence="8" id="KW-1185">Reference proteome</keyword>
<dbReference type="AlphaFoldDB" id="A0AAV4EPA7"/>
<evidence type="ECO:0000313" key="8">
    <source>
        <dbReference type="Proteomes" id="UP000762676"/>
    </source>
</evidence>
<evidence type="ECO:0000256" key="5">
    <source>
        <dbReference type="ARBA" id="ARBA00023242"/>
    </source>
</evidence>
<dbReference type="InterPro" id="IPR011559">
    <property type="entry name" value="Initiation_fac_2B_a/b/d"/>
</dbReference>
<evidence type="ECO:0000313" key="7">
    <source>
        <dbReference type="EMBL" id="GFR62336.1"/>
    </source>
</evidence>
<dbReference type="HAMAP" id="MF_01678">
    <property type="entry name" value="Salvage_MtnA"/>
    <property type="match status" value="1"/>
</dbReference>
<comment type="subcellular location">
    <subcellularLocation>
        <location evidence="6">Cytoplasm</location>
    </subcellularLocation>
    <subcellularLocation>
        <location evidence="6">Nucleus</location>
    </subcellularLocation>
</comment>
<keyword evidence="3 6" id="KW-0486">Methionine biosynthesis</keyword>